<gene>
    <name evidence="9" type="ORF">B1B_14544</name>
</gene>
<feature type="transmembrane region" description="Helical" evidence="7">
    <location>
        <begin position="371"/>
        <end position="392"/>
    </location>
</feature>
<feature type="transmembrane region" description="Helical" evidence="7">
    <location>
        <begin position="133"/>
        <end position="152"/>
    </location>
</feature>
<evidence type="ECO:0000256" key="3">
    <source>
        <dbReference type="ARBA" id="ARBA00022475"/>
    </source>
</evidence>
<evidence type="ECO:0000256" key="5">
    <source>
        <dbReference type="ARBA" id="ARBA00022989"/>
    </source>
</evidence>
<feature type="transmembrane region" description="Helical" evidence="7">
    <location>
        <begin position="95"/>
        <end position="113"/>
    </location>
</feature>
<dbReference type="PANTHER" id="PTHR43302:SF5">
    <property type="entry name" value="TRANSPORTER ARSB-RELATED"/>
    <property type="match status" value="1"/>
</dbReference>
<evidence type="ECO:0000313" key="9">
    <source>
        <dbReference type="EMBL" id="EQD41448.1"/>
    </source>
</evidence>
<organism evidence="9">
    <name type="scientific">mine drainage metagenome</name>
    <dbReference type="NCBI Taxonomy" id="410659"/>
    <lineage>
        <taxon>unclassified sequences</taxon>
        <taxon>metagenomes</taxon>
        <taxon>ecological metagenomes</taxon>
    </lineage>
</organism>
<reference evidence="9" key="1">
    <citation type="submission" date="2013-08" db="EMBL/GenBank/DDBJ databases">
        <authorList>
            <person name="Mendez C."/>
            <person name="Richter M."/>
            <person name="Ferrer M."/>
            <person name="Sanchez J."/>
        </authorList>
    </citation>
    <scope>NUCLEOTIDE SEQUENCE</scope>
</reference>
<evidence type="ECO:0000256" key="6">
    <source>
        <dbReference type="ARBA" id="ARBA00023136"/>
    </source>
</evidence>
<comment type="caution">
    <text evidence="9">The sequence shown here is derived from an EMBL/GenBank/DDBJ whole genome shotgun (WGS) entry which is preliminary data.</text>
</comment>
<keyword evidence="3" id="KW-1003">Cell membrane</keyword>
<comment type="subcellular location">
    <subcellularLocation>
        <location evidence="1">Cell membrane</location>
        <topology evidence="1">Multi-pass membrane protein</topology>
    </subcellularLocation>
</comment>
<keyword evidence="4 7" id="KW-0812">Transmembrane</keyword>
<evidence type="ECO:0000256" key="7">
    <source>
        <dbReference type="SAM" id="Phobius"/>
    </source>
</evidence>
<name>T0Z8U6_9ZZZZ</name>
<keyword evidence="5 7" id="KW-1133">Transmembrane helix</keyword>
<feature type="domain" description="Citrate transporter-like" evidence="8">
    <location>
        <begin position="1"/>
        <end position="339"/>
    </location>
</feature>
<accession>T0Z8U6</accession>
<feature type="transmembrane region" description="Helical" evidence="7">
    <location>
        <begin position="218"/>
        <end position="235"/>
    </location>
</feature>
<dbReference type="AlphaFoldDB" id="T0Z8U6"/>
<dbReference type="Pfam" id="PF03600">
    <property type="entry name" value="CitMHS"/>
    <property type="match status" value="1"/>
</dbReference>
<feature type="transmembrane region" description="Helical" evidence="7">
    <location>
        <begin position="12"/>
        <end position="35"/>
    </location>
</feature>
<sequence length="394" mass="41937">GVLTPLQALLAVSYPVLALLLGMFLFVVALDRAGALTHLAAWMASRARRPEDLPLYLFLGMGLLSTLILNDALAVLGVPLLLALARRLKVPPIPLLLTLAYAVTVGSVLTPLGNPQNLLVALDSGMPDPMGNFVLYLGLPTAVNLLLGGWLLRRWFRSRMDVSREEFDRWRSHPPRFFPPGNWTARLSQHPSVAIFPVTIGVLLTFSVGGTLHLLPALPIQEIVLGGAVVALLLEPGRKAIVRSVDYVTLLLFVGLFVVMAAEVQGGVVGALAHTLSFSSPVQGHATPVGLGSFMLGTVGAVQIFSNVPWVALSIPLLTAQGYGSTTVVAWLSLASAATLAGNLTFLGAASNLIIVNQAERSGVRLRLGEFIRYGGPLTALTVAVTYLFLLFHL</sequence>
<reference evidence="9" key="2">
    <citation type="journal article" date="2014" name="ISME J.">
        <title>Microbial stratification in low pH oxic and suboxic macroscopic growths along an acid mine drainage.</title>
        <authorList>
            <person name="Mendez-Garcia C."/>
            <person name="Mesa V."/>
            <person name="Sprenger R.R."/>
            <person name="Richter M."/>
            <person name="Diez M.S."/>
            <person name="Solano J."/>
            <person name="Bargiela R."/>
            <person name="Golyshina O.V."/>
            <person name="Manteca A."/>
            <person name="Ramos J.L."/>
            <person name="Gallego J.R."/>
            <person name="Llorente I."/>
            <person name="Martins Dos Santos V.A."/>
            <person name="Jensen O.N."/>
            <person name="Pelaez A.I."/>
            <person name="Sanchez J."/>
            <person name="Ferrer M."/>
        </authorList>
    </citation>
    <scope>NUCLEOTIDE SEQUENCE</scope>
</reference>
<evidence type="ECO:0000256" key="2">
    <source>
        <dbReference type="ARBA" id="ARBA00022448"/>
    </source>
</evidence>
<feature type="transmembrane region" description="Helical" evidence="7">
    <location>
        <begin position="193"/>
        <end position="212"/>
    </location>
</feature>
<dbReference type="GO" id="GO:0055085">
    <property type="term" value="P:transmembrane transport"/>
    <property type="evidence" value="ECO:0007669"/>
    <property type="project" value="InterPro"/>
</dbReference>
<keyword evidence="2" id="KW-0813">Transport</keyword>
<protein>
    <submittedName>
        <fullName evidence="9">Citrate transporter</fullName>
    </submittedName>
</protein>
<feature type="transmembrane region" description="Helical" evidence="7">
    <location>
        <begin position="329"/>
        <end position="351"/>
    </location>
</feature>
<evidence type="ECO:0000259" key="8">
    <source>
        <dbReference type="Pfam" id="PF03600"/>
    </source>
</evidence>
<proteinExistence type="predicted"/>
<feature type="transmembrane region" description="Helical" evidence="7">
    <location>
        <begin position="247"/>
        <end position="273"/>
    </location>
</feature>
<dbReference type="PANTHER" id="PTHR43302">
    <property type="entry name" value="TRANSPORTER ARSB-RELATED"/>
    <property type="match status" value="1"/>
</dbReference>
<keyword evidence="6 7" id="KW-0472">Membrane</keyword>
<dbReference type="InterPro" id="IPR004680">
    <property type="entry name" value="Cit_transptr-like_dom"/>
</dbReference>
<dbReference type="GO" id="GO:0005886">
    <property type="term" value="C:plasma membrane"/>
    <property type="evidence" value="ECO:0007669"/>
    <property type="project" value="UniProtKB-SubCell"/>
</dbReference>
<feature type="transmembrane region" description="Helical" evidence="7">
    <location>
        <begin position="55"/>
        <end position="83"/>
    </location>
</feature>
<dbReference type="EMBL" id="AUZY01009641">
    <property type="protein sequence ID" value="EQD41448.1"/>
    <property type="molecule type" value="Genomic_DNA"/>
</dbReference>
<evidence type="ECO:0000256" key="1">
    <source>
        <dbReference type="ARBA" id="ARBA00004651"/>
    </source>
</evidence>
<evidence type="ECO:0000256" key="4">
    <source>
        <dbReference type="ARBA" id="ARBA00022692"/>
    </source>
</evidence>
<feature type="non-terminal residue" evidence="9">
    <location>
        <position position="1"/>
    </location>
</feature>